<proteinExistence type="predicted"/>
<dbReference type="PANTHER" id="PTHR43691">
    <property type="entry name" value="URIDINE PHOSPHORYLASE"/>
    <property type="match status" value="1"/>
</dbReference>
<dbReference type="Gene3D" id="3.40.50.1580">
    <property type="entry name" value="Nucleoside phosphorylase domain"/>
    <property type="match status" value="1"/>
</dbReference>
<dbReference type="AlphaFoldDB" id="A0A1F8GDX0"/>
<dbReference type="EMBL" id="MGKI01000002">
    <property type="protein sequence ID" value="OGN23523.1"/>
    <property type="molecule type" value="Genomic_DNA"/>
</dbReference>
<comment type="caution">
    <text evidence="2">The sequence shown here is derived from an EMBL/GenBank/DDBJ whole genome shotgun (WGS) entry which is preliminary data.</text>
</comment>
<dbReference type="GO" id="GO:0005829">
    <property type="term" value="C:cytosol"/>
    <property type="evidence" value="ECO:0007669"/>
    <property type="project" value="TreeGrafter"/>
</dbReference>
<evidence type="ECO:0000313" key="3">
    <source>
        <dbReference type="Proteomes" id="UP000178227"/>
    </source>
</evidence>
<dbReference type="GO" id="GO:0006218">
    <property type="term" value="P:uridine catabolic process"/>
    <property type="evidence" value="ECO:0007669"/>
    <property type="project" value="TreeGrafter"/>
</dbReference>
<evidence type="ECO:0000259" key="1">
    <source>
        <dbReference type="Pfam" id="PF01048"/>
    </source>
</evidence>
<organism evidence="2 3">
    <name type="scientific">Candidatus Yanofskybacteria bacterium RIFCSPLOWO2_01_FULL_42_49</name>
    <dbReference type="NCBI Taxonomy" id="1802694"/>
    <lineage>
        <taxon>Bacteria</taxon>
        <taxon>Candidatus Yanofskyibacteriota</taxon>
    </lineage>
</organism>
<feature type="domain" description="Nucleoside phosphorylase" evidence="1">
    <location>
        <begin position="34"/>
        <end position="313"/>
    </location>
</feature>
<dbReference type="STRING" id="1802694.A2918_00515"/>
<accession>A0A1F8GDX0</accession>
<dbReference type="PANTHER" id="PTHR43691:SF15">
    <property type="entry name" value="PHOSPHORYLASE, PUTATIVE-RELATED"/>
    <property type="match status" value="1"/>
</dbReference>
<dbReference type="Proteomes" id="UP000178227">
    <property type="component" value="Unassembled WGS sequence"/>
</dbReference>
<dbReference type="Pfam" id="PF01048">
    <property type="entry name" value="PNP_UDP_1"/>
    <property type="match status" value="1"/>
</dbReference>
<dbReference type="GO" id="GO:0004850">
    <property type="term" value="F:uridine phosphorylase activity"/>
    <property type="evidence" value="ECO:0007669"/>
    <property type="project" value="TreeGrafter"/>
</dbReference>
<dbReference type="InterPro" id="IPR000845">
    <property type="entry name" value="Nucleoside_phosphorylase_d"/>
</dbReference>
<evidence type="ECO:0000313" key="2">
    <source>
        <dbReference type="EMBL" id="OGN23523.1"/>
    </source>
</evidence>
<sequence>MPKSKAKSSQLIIFEDGTLYHIDLRRSDNMPHNVLLVGASDRVDLISSHFDMITFENRNKARPEFHTIVGIYKDLPVAAMSIGIGMGPIDIAVNELHALFEYDHKMDSWTFRKKPRINIIRVGTCGTSLPEVSAGALAISSHGIGLDNLGAYYPIPVRERDPLTIKIEQNFLRTKIGTINPLAYCSPASPTTVWALRKSAEALGEGHNVVRGITTASPGFFGPEGRQIGRLKTAFSSGDFRKIIQSFNVNGLKIINHEMETGILFRLGHEHLSYNVGAICLVIDNLATDEVITGDEAKEKMNVCIKVALNSLVAFSNK</sequence>
<reference evidence="2 3" key="1">
    <citation type="journal article" date="2016" name="Nat. Commun.">
        <title>Thousands of microbial genomes shed light on interconnected biogeochemical processes in an aquifer system.</title>
        <authorList>
            <person name="Anantharaman K."/>
            <person name="Brown C.T."/>
            <person name="Hug L.A."/>
            <person name="Sharon I."/>
            <person name="Castelle C.J."/>
            <person name="Probst A.J."/>
            <person name="Thomas B.C."/>
            <person name="Singh A."/>
            <person name="Wilkins M.J."/>
            <person name="Karaoz U."/>
            <person name="Brodie E.L."/>
            <person name="Williams K.H."/>
            <person name="Hubbard S.S."/>
            <person name="Banfield J.F."/>
        </authorList>
    </citation>
    <scope>NUCLEOTIDE SEQUENCE [LARGE SCALE GENOMIC DNA]</scope>
</reference>
<name>A0A1F8GDX0_9BACT</name>
<dbReference type="InterPro" id="IPR035994">
    <property type="entry name" value="Nucleoside_phosphorylase_sf"/>
</dbReference>
<protein>
    <recommendedName>
        <fullName evidence="1">Nucleoside phosphorylase domain-containing protein</fullName>
    </recommendedName>
</protein>
<dbReference type="SUPFAM" id="SSF53167">
    <property type="entry name" value="Purine and uridine phosphorylases"/>
    <property type="match status" value="1"/>
</dbReference>
<gene>
    <name evidence="2" type="ORF">A2918_00515</name>
</gene>